<evidence type="ECO:0000313" key="5">
    <source>
        <dbReference type="Proteomes" id="UP000444174"/>
    </source>
</evidence>
<protein>
    <submittedName>
        <fullName evidence="4">Sulfotransferase</fullName>
    </submittedName>
</protein>
<dbReference type="InterPro" id="IPR000863">
    <property type="entry name" value="Sulfotransferase_dom"/>
</dbReference>
<dbReference type="EMBL" id="WIBF01000004">
    <property type="protein sequence ID" value="MQQ08409.1"/>
    <property type="molecule type" value="Genomic_DNA"/>
</dbReference>
<feature type="domain" description="Sulfotransferase" evidence="3">
    <location>
        <begin position="9"/>
        <end position="186"/>
    </location>
</feature>
<accession>A0A843YH00</accession>
<dbReference type="Proteomes" id="UP000444174">
    <property type="component" value="Unassembled WGS sequence"/>
</dbReference>
<reference evidence="4 5" key="1">
    <citation type="submission" date="2019-10" db="EMBL/GenBank/DDBJ databases">
        <title>Epibacterium sp. nov., isolated from seawater.</title>
        <authorList>
            <person name="Zhang X."/>
            <person name="Li N."/>
        </authorList>
    </citation>
    <scope>NUCLEOTIDE SEQUENCE [LARGE SCALE GENOMIC DNA]</scope>
    <source>
        <strain evidence="4 5">SM1979</strain>
    </source>
</reference>
<dbReference type="InterPro" id="IPR027417">
    <property type="entry name" value="P-loop_NTPase"/>
</dbReference>
<dbReference type="PANTHER" id="PTHR10605">
    <property type="entry name" value="HEPARAN SULFATE SULFOTRANSFERASE"/>
    <property type="match status" value="1"/>
</dbReference>
<sequence length="280" mass="31588">MTDSSLTLPHFIIIGAMKSGTTTLYRYLDLHPDVDMSRDKETDFFVAEKTWKNGLDWYCAQFTGEDKVRGEASPNYTKLRDFAGVPERMAQHVPDAKLIYIVRDPVKRAVSQFKHSFILGTLDADPATFHGTHEYNHIMDASHYARQLEAYYEHFPKEAVLVLDFDDLITDPQGVMNRVFDHIGVDHLEITNSGAQNDSNELSKIPAPILRFVQSPLGKQLASLVSRETRDKVRGALARGKQRTPPSFPDTLVEAMAADLQEDVSRFRALTGMAFAGWKL</sequence>
<dbReference type="PANTHER" id="PTHR10605:SF56">
    <property type="entry name" value="BIFUNCTIONAL HEPARAN SULFATE N-DEACETYLASE_N-SULFOTRANSFERASE"/>
    <property type="match status" value="1"/>
</dbReference>
<comment type="caution">
    <text evidence="4">The sequence shown here is derived from an EMBL/GenBank/DDBJ whole genome shotgun (WGS) entry which is preliminary data.</text>
</comment>
<keyword evidence="1 4" id="KW-0808">Transferase</keyword>
<evidence type="ECO:0000259" key="3">
    <source>
        <dbReference type="Pfam" id="PF00685"/>
    </source>
</evidence>
<dbReference type="RefSeq" id="WP_153215363.1">
    <property type="nucleotide sequence ID" value="NZ_WIBF01000004.1"/>
</dbReference>
<dbReference type="Gene3D" id="3.40.50.300">
    <property type="entry name" value="P-loop containing nucleotide triphosphate hydrolases"/>
    <property type="match status" value="1"/>
</dbReference>
<evidence type="ECO:0000256" key="2">
    <source>
        <dbReference type="ARBA" id="ARBA00023180"/>
    </source>
</evidence>
<name>A0A843YH00_9RHOB</name>
<evidence type="ECO:0000313" key="4">
    <source>
        <dbReference type="EMBL" id="MQQ08409.1"/>
    </source>
</evidence>
<gene>
    <name evidence="4" type="ORF">GFB49_08095</name>
</gene>
<keyword evidence="5" id="KW-1185">Reference proteome</keyword>
<dbReference type="InterPro" id="IPR037359">
    <property type="entry name" value="NST/OST"/>
</dbReference>
<dbReference type="Pfam" id="PF00685">
    <property type="entry name" value="Sulfotransfer_1"/>
    <property type="match status" value="1"/>
</dbReference>
<dbReference type="AlphaFoldDB" id="A0A843YH00"/>
<keyword evidence="2" id="KW-0325">Glycoprotein</keyword>
<dbReference type="GO" id="GO:0008146">
    <property type="term" value="F:sulfotransferase activity"/>
    <property type="evidence" value="ECO:0007669"/>
    <property type="project" value="InterPro"/>
</dbReference>
<organism evidence="4 5">
    <name type="scientific">Tritonibacter litoralis</name>
    <dbReference type="NCBI Taxonomy" id="2662264"/>
    <lineage>
        <taxon>Bacteria</taxon>
        <taxon>Pseudomonadati</taxon>
        <taxon>Pseudomonadota</taxon>
        <taxon>Alphaproteobacteria</taxon>
        <taxon>Rhodobacterales</taxon>
        <taxon>Paracoccaceae</taxon>
        <taxon>Tritonibacter</taxon>
    </lineage>
</organism>
<evidence type="ECO:0000256" key="1">
    <source>
        <dbReference type="ARBA" id="ARBA00022679"/>
    </source>
</evidence>
<dbReference type="SUPFAM" id="SSF52540">
    <property type="entry name" value="P-loop containing nucleoside triphosphate hydrolases"/>
    <property type="match status" value="1"/>
</dbReference>
<proteinExistence type="predicted"/>